<keyword evidence="2" id="KW-1003">Cell membrane</keyword>
<feature type="transmembrane region" description="Helical" evidence="6">
    <location>
        <begin position="408"/>
        <end position="427"/>
    </location>
</feature>
<dbReference type="GO" id="GO:0005886">
    <property type="term" value="C:plasma membrane"/>
    <property type="evidence" value="ECO:0007669"/>
    <property type="project" value="UniProtKB-SubCell"/>
</dbReference>
<dbReference type="STRING" id="756272.Plabr_0824"/>
<feature type="transmembrane region" description="Helical" evidence="6">
    <location>
        <begin position="250"/>
        <end position="273"/>
    </location>
</feature>
<dbReference type="eggNOG" id="COG1033">
    <property type="taxonomic scope" value="Bacteria"/>
</dbReference>
<organism evidence="8 9">
    <name type="scientific">Rubinisphaera brasiliensis (strain ATCC 49424 / DSM 5305 / JCM 21570 / IAM 15109 / NBRC 103401 / IFAM 1448)</name>
    <name type="common">Planctomyces brasiliensis</name>
    <dbReference type="NCBI Taxonomy" id="756272"/>
    <lineage>
        <taxon>Bacteria</taxon>
        <taxon>Pseudomonadati</taxon>
        <taxon>Planctomycetota</taxon>
        <taxon>Planctomycetia</taxon>
        <taxon>Planctomycetales</taxon>
        <taxon>Planctomycetaceae</taxon>
        <taxon>Rubinisphaera</taxon>
    </lineage>
</organism>
<keyword evidence="3 6" id="KW-0812">Transmembrane</keyword>
<name>F0SHK9_RUBBR</name>
<dbReference type="Gene3D" id="1.20.1640.10">
    <property type="entry name" value="Multidrug efflux transporter AcrB transmembrane domain"/>
    <property type="match status" value="2"/>
</dbReference>
<dbReference type="KEGG" id="pbs:Plabr_0824"/>
<dbReference type="SUPFAM" id="SSF82866">
    <property type="entry name" value="Multidrug efflux transporter AcrB transmembrane domain"/>
    <property type="match status" value="2"/>
</dbReference>
<keyword evidence="9" id="KW-1185">Reference proteome</keyword>
<dbReference type="OrthoDB" id="5429313at2"/>
<evidence type="ECO:0000313" key="9">
    <source>
        <dbReference type="Proteomes" id="UP000006860"/>
    </source>
</evidence>
<dbReference type="PROSITE" id="PS50156">
    <property type="entry name" value="SSD"/>
    <property type="match status" value="2"/>
</dbReference>
<feature type="transmembrane region" description="Helical" evidence="6">
    <location>
        <begin position="652"/>
        <end position="672"/>
    </location>
</feature>
<sequence>MTFSNPPAASETDAGGQGHAPVGFVESLAALLLRFRYVLLLLALVATGLAFVPAQRLTLERSIESLFPEDAPILQRYLESKQLFGGDEFVMVAWQQPELLKATGLQTVEKFADKLNDLPGVNASSTQTLTAVLQPEGAGFLGSLFLRIPAIRERALGFAEGALVGEDRETTAVVVRLTPESEASVSRAETFQQIRDLAAAHPYRSYVVGEPVQVHDMFEIVERDGALLGWASSGILLCIILFLFRSLRWMILPILIVRVSLLWTRAALVLSGIRLSMVSSMLDSLVTIIGIATMMHITVTYRAYRRDYERDESLRRTLVDLLPAIAWTCATTAVGFGALMSSEIVPIQSFGLMMSIGTMMVLLAVATIVPGGVLLGSFSIDPKRYGWESRISAGLQKLLDAVFRFPKTIIAISISLAILGVAGIPFLRVETDFSKNFHETSPIVQALQFVESNLGGAGNYEVSFDFPSLENEEALERLRALADELRNLEVDGQPAVTKVVAYTDGIDFIPNMAARTLTQKRELLAEMQPEFAPSMFNAQEQRMRILLRALERQPAELKLEMIDRVEEVTGQHFENVKTTGLYVLLANIILSLLADQLVSFGLAACGILLMMTLAFRSLRIGLISIVPNLLPIVLLVGLIGWSGSLINIGTAMIASVSIGLTVDSSIHYLSAYRRGLAAGFSHEQSLRRTQGEIGLSLVFSNIALICGFSVLTLSEFVPLNYFGVLVSIAMLGGLAGNIILLPLLLTLLRGPEQNESLPESAAKPAEPV</sequence>
<comment type="subcellular location">
    <subcellularLocation>
        <location evidence="1">Cell membrane</location>
        <topology evidence="1">Multi-pass membrane protein</topology>
    </subcellularLocation>
</comment>
<feature type="domain" description="SSD" evidence="7">
    <location>
        <begin position="620"/>
        <end position="747"/>
    </location>
</feature>
<feature type="transmembrane region" description="Helical" evidence="6">
    <location>
        <begin position="359"/>
        <end position="380"/>
    </location>
</feature>
<evidence type="ECO:0000256" key="1">
    <source>
        <dbReference type="ARBA" id="ARBA00004651"/>
    </source>
</evidence>
<gene>
    <name evidence="8" type="ordered locus">Plabr_0824</name>
</gene>
<dbReference type="InterPro" id="IPR050545">
    <property type="entry name" value="Mycobact_MmpL"/>
</dbReference>
<feature type="transmembrane region" description="Helical" evidence="6">
    <location>
        <begin position="324"/>
        <end position="347"/>
    </location>
</feature>
<dbReference type="PANTHER" id="PTHR33406:SF12">
    <property type="entry name" value="BLR2997 PROTEIN"/>
    <property type="match status" value="1"/>
</dbReference>
<feature type="transmembrane region" description="Helical" evidence="6">
    <location>
        <begin position="600"/>
        <end position="618"/>
    </location>
</feature>
<feature type="transmembrane region" description="Helical" evidence="6">
    <location>
        <begin position="285"/>
        <end position="304"/>
    </location>
</feature>
<feature type="transmembrane region" description="Helical" evidence="6">
    <location>
        <begin position="225"/>
        <end position="244"/>
    </location>
</feature>
<dbReference type="RefSeq" id="WP_013627187.1">
    <property type="nucleotide sequence ID" value="NC_015174.1"/>
</dbReference>
<dbReference type="Proteomes" id="UP000006860">
    <property type="component" value="Chromosome"/>
</dbReference>
<feature type="transmembrane region" description="Helical" evidence="6">
    <location>
        <begin position="693"/>
        <end position="713"/>
    </location>
</feature>
<protein>
    <submittedName>
        <fullName evidence="8">Integral membrane protein</fullName>
    </submittedName>
</protein>
<dbReference type="PANTHER" id="PTHR33406">
    <property type="entry name" value="MEMBRANE PROTEIN MJ1562-RELATED"/>
    <property type="match status" value="1"/>
</dbReference>
<proteinExistence type="predicted"/>
<evidence type="ECO:0000313" key="8">
    <source>
        <dbReference type="EMBL" id="ADY58447.1"/>
    </source>
</evidence>
<evidence type="ECO:0000256" key="5">
    <source>
        <dbReference type="ARBA" id="ARBA00023136"/>
    </source>
</evidence>
<dbReference type="InterPro" id="IPR000731">
    <property type="entry name" value="SSD"/>
</dbReference>
<evidence type="ECO:0000256" key="6">
    <source>
        <dbReference type="SAM" id="Phobius"/>
    </source>
</evidence>
<evidence type="ECO:0000256" key="4">
    <source>
        <dbReference type="ARBA" id="ARBA00022989"/>
    </source>
</evidence>
<feature type="transmembrane region" description="Helical" evidence="6">
    <location>
        <begin position="625"/>
        <end position="646"/>
    </location>
</feature>
<dbReference type="EMBL" id="CP002546">
    <property type="protein sequence ID" value="ADY58447.1"/>
    <property type="molecule type" value="Genomic_DNA"/>
</dbReference>
<feature type="domain" description="SSD" evidence="7">
    <location>
        <begin position="254"/>
        <end position="375"/>
    </location>
</feature>
<evidence type="ECO:0000256" key="3">
    <source>
        <dbReference type="ARBA" id="ARBA00022692"/>
    </source>
</evidence>
<dbReference type="HOGENOM" id="CLU_008861_3_0_0"/>
<keyword evidence="5 6" id="KW-0472">Membrane</keyword>
<dbReference type="AlphaFoldDB" id="F0SHK9"/>
<accession>F0SHK9</accession>
<feature type="transmembrane region" description="Helical" evidence="6">
    <location>
        <begin position="719"/>
        <end position="748"/>
    </location>
</feature>
<keyword evidence="4 6" id="KW-1133">Transmembrane helix</keyword>
<dbReference type="Pfam" id="PF03176">
    <property type="entry name" value="MMPL"/>
    <property type="match status" value="2"/>
</dbReference>
<reference evidence="9" key="1">
    <citation type="submission" date="2011-02" db="EMBL/GenBank/DDBJ databases">
        <title>The complete genome of Planctomyces brasiliensis DSM 5305.</title>
        <authorList>
            <person name="Lucas S."/>
            <person name="Copeland A."/>
            <person name="Lapidus A."/>
            <person name="Bruce D."/>
            <person name="Goodwin L."/>
            <person name="Pitluck S."/>
            <person name="Kyrpides N."/>
            <person name="Mavromatis K."/>
            <person name="Pagani I."/>
            <person name="Ivanova N."/>
            <person name="Ovchinnikova G."/>
            <person name="Lu M."/>
            <person name="Detter J.C."/>
            <person name="Han C."/>
            <person name="Land M."/>
            <person name="Hauser L."/>
            <person name="Markowitz V."/>
            <person name="Cheng J.-F."/>
            <person name="Hugenholtz P."/>
            <person name="Woyke T."/>
            <person name="Wu D."/>
            <person name="Tindall B."/>
            <person name="Pomrenke H.G."/>
            <person name="Brambilla E."/>
            <person name="Klenk H.-P."/>
            <person name="Eisen J.A."/>
        </authorList>
    </citation>
    <scope>NUCLEOTIDE SEQUENCE [LARGE SCALE GENOMIC DNA]</scope>
    <source>
        <strain evidence="9">ATCC 49424 / DSM 5305 / JCM 21570 / NBRC 103401 / IFAM 1448</strain>
    </source>
</reference>
<feature type="transmembrane region" description="Helical" evidence="6">
    <location>
        <begin position="35"/>
        <end position="54"/>
    </location>
</feature>
<dbReference type="InterPro" id="IPR004869">
    <property type="entry name" value="MMPL_dom"/>
</dbReference>
<evidence type="ECO:0000259" key="7">
    <source>
        <dbReference type="PROSITE" id="PS50156"/>
    </source>
</evidence>
<evidence type="ECO:0000256" key="2">
    <source>
        <dbReference type="ARBA" id="ARBA00022475"/>
    </source>
</evidence>